<sequence length="558" mass="65302">MIILFSLIPTLYCFYSKGILDQDLNHIMNELINGSLPQGRLSMKDVENLFAELENSTNLVHSQSIGQSYLNKTINSYSLCSNFSKEKPKMLITSLHHSREVASLQMNIYLFLYILWEVKHEKNPYYINMITHNCIMIVPFVNIDGYNEIESELNKHIYQPQTRKNLNRTINCYQQGELAGIDLNRNYGYHFAYDNIGSSNDPCDETYRGSAAFSEKETQAIKNVVENYNIKMAMNLHCFGNLWVIPYSYDNEELDKDGVPYLIYEDFKQKGEFQGRYKIGHAIELVQYTANGEAADWMLSQGVIAISPELGEQAYSNFFQNFYPDKEQTIKLFKTEFPPLIHFIKYLPFQPFIKNVYQYDLDDIERFKKEFSPNQYIVEIQCINHGVSNGNNQQFVVSNTVQLVEAYSMDIKYQEEFDREHIDTSKLSIIEFSNNTFSNNQFKPRSQMVYFLILQESNLGNEVKFYFNSHGEDNQTSNYKKQIVALILKNLQQEQNQQKVIQYQKLQTLFYIGVLIILIIAIWIILQRVTKRADNDKKLNITELIEQKPEQIELNVQI</sequence>
<dbReference type="Gene3D" id="3.40.630.10">
    <property type="entry name" value="Zn peptidases"/>
    <property type="match status" value="1"/>
</dbReference>
<evidence type="ECO:0000313" key="6">
    <source>
        <dbReference type="EMBL" id="CAK77753.1"/>
    </source>
</evidence>
<dbReference type="InParanoid" id="A0D3Y6"/>
<dbReference type="CDD" id="cd03859">
    <property type="entry name" value="M14_CPT"/>
    <property type="match status" value="1"/>
</dbReference>
<reference evidence="6 7" key="1">
    <citation type="journal article" date="2006" name="Nature">
        <title>Global trends of whole-genome duplications revealed by the ciliate Paramecium tetraurelia.</title>
        <authorList>
            <consortium name="Genoscope"/>
            <person name="Aury J.-M."/>
            <person name="Jaillon O."/>
            <person name="Duret L."/>
            <person name="Noel B."/>
            <person name="Jubin C."/>
            <person name="Porcel B.M."/>
            <person name="Segurens B."/>
            <person name="Daubin V."/>
            <person name="Anthouard V."/>
            <person name="Aiach N."/>
            <person name="Arnaiz O."/>
            <person name="Billaut A."/>
            <person name="Beisson J."/>
            <person name="Blanc I."/>
            <person name="Bouhouche K."/>
            <person name="Camara F."/>
            <person name="Duharcourt S."/>
            <person name="Guigo R."/>
            <person name="Gogendeau D."/>
            <person name="Katinka M."/>
            <person name="Keller A.-M."/>
            <person name="Kissmehl R."/>
            <person name="Klotz C."/>
            <person name="Koll F."/>
            <person name="Le Moue A."/>
            <person name="Lepere C."/>
            <person name="Malinsky S."/>
            <person name="Nowacki M."/>
            <person name="Nowak J.K."/>
            <person name="Plattner H."/>
            <person name="Poulain J."/>
            <person name="Ruiz F."/>
            <person name="Serrano V."/>
            <person name="Zagulski M."/>
            <person name="Dessen P."/>
            <person name="Betermier M."/>
            <person name="Weissenbach J."/>
            <person name="Scarpelli C."/>
            <person name="Schachter V."/>
            <person name="Sperling L."/>
            <person name="Meyer E."/>
            <person name="Cohen J."/>
            <person name="Wincker P."/>
        </authorList>
    </citation>
    <scope>NUCLEOTIDE SEQUENCE [LARGE SCALE GENOMIC DNA]</scope>
    <source>
        <strain evidence="6 7">Stock d4-2</strain>
    </source>
</reference>
<dbReference type="PROSITE" id="PS52035">
    <property type="entry name" value="PEPTIDASE_M14"/>
    <property type="match status" value="1"/>
</dbReference>
<evidence type="ECO:0000259" key="5">
    <source>
        <dbReference type="PROSITE" id="PS52035"/>
    </source>
</evidence>
<evidence type="ECO:0000256" key="3">
    <source>
        <dbReference type="PROSITE-ProRule" id="PRU01379"/>
    </source>
</evidence>
<dbReference type="HOGENOM" id="CLU_497385_0_0_1"/>
<dbReference type="GeneID" id="5030935"/>
<dbReference type="FunFam" id="3.40.630.10:FF:000170">
    <property type="entry name" value="Uncharacterized protein"/>
    <property type="match status" value="1"/>
</dbReference>
<name>A0D3Y6_PARTE</name>
<dbReference type="RefSeq" id="XP_001445150.1">
    <property type="nucleotide sequence ID" value="XM_001445113.1"/>
</dbReference>
<dbReference type="InterPro" id="IPR033810">
    <property type="entry name" value="Carboxypeptidase_T"/>
</dbReference>
<protein>
    <recommendedName>
        <fullName evidence="5">Peptidase M14 domain-containing protein</fullName>
    </recommendedName>
</protein>
<dbReference type="KEGG" id="ptm:GSPATT00013218001"/>
<feature type="domain" description="Peptidase M14" evidence="5">
    <location>
        <begin position="32"/>
        <end position="347"/>
    </location>
</feature>
<dbReference type="OMA" id="NQYIVEI"/>
<evidence type="ECO:0000313" key="7">
    <source>
        <dbReference type="Proteomes" id="UP000000600"/>
    </source>
</evidence>
<dbReference type="GO" id="GO:0004181">
    <property type="term" value="F:metallocarboxypeptidase activity"/>
    <property type="evidence" value="ECO:0007669"/>
    <property type="project" value="InterPro"/>
</dbReference>
<dbReference type="GO" id="GO:0008270">
    <property type="term" value="F:zinc ion binding"/>
    <property type="evidence" value="ECO:0007669"/>
    <property type="project" value="InterPro"/>
</dbReference>
<feature type="active site" description="Proton donor/acceptor" evidence="3">
    <location>
        <position position="309"/>
    </location>
</feature>
<dbReference type="SMART" id="SM00631">
    <property type="entry name" value="Zn_pept"/>
    <property type="match status" value="1"/>
</dbReference>
<dbReference type="AlphaFoldDB" id="A0D3Y6"/>
<comment type="similarity">
    <text evidence="2 3">Belongs to the peptidase M14 family.</text>
</comment>
<organism evidence="6 7">
    <name type="scientific">Paramecium tetraurelia</name>
    <dbReference type="NCBI Taxonomy" id="5888"/>
    <lineage>
        <taxon>Eukaryota</taxon>
        <taxon>Sar</taxon>
        <taxon>Alveolata</taxon>
        <taxon>Ciliophora</taxon>
        <taxon>Intramacronucleata</taxon>
        <taxon>Oligohymenophorea</taxon>
        <taxon>Peniculida</taxon>
        <taxon>Parameciidae</taxon>
        <taxon>Paramecium</taxon>
    </lineage>
</organism>
<evidence type="ECO:0000256" key="4">
    <source>
        <dbReference type="SAM" id="Phobius"/>
    </source>
</evidence>
<dbReference type="Pfam" id="PF00246">
    <property type="entry name" value="Peptidase_M14"/>
    <property type="match status" value="1"/>
</dbReference>
<gene>
    <name evidence="6" type="ORF">GSPATT00013218001</name>
</gene>
<keyword evidence="4" id="KW-0472">Membrane</keyword>
<accession>A0D3Y6</accession>
<evidence type="ECO:0000256" key="1">
    <source>
        <dbReference type="ARBA" id="ARBA00001947"/>
    </source>
</evidence>
<dbReference type="GO" id="GO:0006508">
    <property type="term" value="P:proteolysis"/>
    <property type="evidence" value="ECO:0007669"/>
    <property type="project" value="InterPro"/>
</dbReference>
<proteinExistence type="inferred from homology"/>
<keyword evidence="7" id="KW-1185">Reference proteome</keyword>
<dbReference type="STRING" id="5888.A0D3Y6"/>
<dbReference type="PANTHER" id="PTHR11705:SF119">
    <property type="entry name" value="OS02G0119300 PROTEIN"/>
    <property type="match status" value="1"/>
</dbReference>
<dbReference type="PANTHER" id="PTHR11705">
    <property type="entry name" value="PROTEASE FAMILY M14 CARBOXYPEPTIDASE A,B"/>
    <property type="match status" value="1"/>
</dbReference>
<dbReference type="SUPFAM" id="SSF53187">
    <property type="entry name" value="Zn-dependent exopeptidases"/>
    <property type="match status" value="1"/>
</dbReference>
<dbReference type="Proteomes" id="UP000000600">
    <property type="component" value="Unassembled WGS sequence"/>
</dbReference>
<dbReference type="OrthoDB" id="313504at2759"/>
<dbReference type="EMBL" id="CT868285">
    <property type="protein sequence ID" value="CAK77753.1"/>
    <property type="molecule type" value="Genomic_DNA"/>
</dbReference>
<feature type="transmembrane region" description="Helical" evidence="4">
    <location>
        <begin position="508"/>
        <end position="526"/>
    </location>
</feature>
<dbReference type="InterPro" id="IPR000834">
    <property type="entry name" value="Peptidase_M14"/>
</dbReference>
<keyword evidence="4" id="KW-0812">Transmembrane</keyword>
<comment type="cofactor">
    <cofactor evidence="1">
        <name>Zn(2+)</name>
        <dbReference type="ChEBI" id="CHEBI:29105"/>
    </cofactor>
</comment>
<dbReference type="eggNOG" id="KOG2650">
    <property type="taxonomic scope" value="Eukaryota"/>
</dbReference>
<dbReference type="GO" id="GO:0005615">
    <property type="term" value="C:extracellular space"/>
    <property type="evidence" value="ECO:0000318"/>
    <property type="project" value="GO_Central"/>
</dbReference>
<evidence type="ECO:0000256" key="2">
    <source>
        <dbReference type="ARBA" id="ARBA00005988"/>
    </source>
</evidence>
<keyword evidence="4" id="KW-1133">Transmembrane helix</keyword>